<dbReference type="AlphaFoldDB" id="A0AA35JJQ5"/>
<reference evidence="3" key="1">
    <citation type="submission" date="2022-10" db="EMBL/GenBank/DDBJ databases">
        <authorList>
            <person name="Byrne P K."/>
        </authorList>
    </citation>
    <scope>NUCLEOTIDE SEQUENCE</scope>
    <source>
        <strain evidence="3">IFO1802</strain>
    </source>
</reference>
<evidence type="ECO:0000256" key="1">
    <source>
        <dbReference type="SAM" id="SignalP"/>
    </source>
</evidence>
<dbReference type="GO" id="GO:0007618">
    <property type="term" value="P:mating"/>
    <property type="evidence" value="ECO:0007669"/>
    <property type="project" value="InterPro"/>
</dbReference>
<organism evidence="3 4">
    <name type="scientific">Saccharomyces kudriavzevii (strain ATCC MYA-4449 / AS 2.2408 / CBS 8840 / NBRC 1802 / NCYC 2889)</name>
    <name type="common">Yeast</name>
    <dbReference type="NCBI Taxonomy" id="226230"/>
    <lineage>
        <taxon>Eukaryota</taxon>
        <taxon>Fungi</taxon>
        <taxon>Dikarya</taxon>
        <taxon>Ascomycota</taxon>
        <taxon>Saccharomycotina</taxon>
        <taxon>Saccharomycetes</taxon>
        <taxon>Saccharomycetales</taxon>
        <taxon>Saccharomycetaceae</taxon>
        <taxon>Saccharomyces</taxon>
    </lineage>
</organism>
<name>A0AA35JJQ5_SACK1</name>
<dbReference type="InterPro" id="IPR008675">
    <property type="entry name" value="Mating_factor_alpha_N"/>
</dbReference>
<keyword evidence="4" id="KW-1185">Reference proteome</keyword>
<dbReference type="Pfam" id="PF04648">
    <property type="entry name" value="MF_alpha"/>
    <property type="match status" value="2"/>
</dbReference>
<evidence type="ECO:0000313" key="4">
    <source>
        <dbReference type="Proteomes" id="UP001162087"/>
    </source>
</evidence>
<evidence type="ECO:0000259" key="2">
    <source>
        <dbReference type="Pfam" id="PF05436"/>
    </source>
</evidence>
<feature type="chain" id="PRO_5041351005" description="Mating factor alpha precursor N-terminal domain-containing protein" evidence="1">
    <location>
        <begin position="20"/>
        <end position="120"/>
    </location>
</feature>
<dbReference type="GO" id="GO:0005576">
    <property type="term" value="C:extracellular region"/>
    <property type="evidence" value="ECO:0007669"/>
    <property type="project" value="InterPro"/>
</dbReference>
<dbReference type="InterPro" id="IPR006742">
    <property type="entry name" value="Mating_factor_alpha_C"/>
</dbReference>
<evidence type="ECO:0000313" key="3">
    <source>
        <dbReference type="EMBL" id="CAI4061761.1"/>
    </source>
</evidence>
<keyword evidence="1" id="KW-0732">Signal</keyword>
<protein>
    <recommendedName>
        <fullName evidence="2">Mating factor alpha precursor N-terminal domain-containing protein</fullName>
    </recommendedName>
</protein>
<dbReference type="RefSeq" id="XP_056087697.1">
    <property type="nucleotide sequence ID" value="XM_056227923.1"/>
</dbReference>
<dbReference type="GeneID" id="80923997"/>
<sequence length="120" mass="13174">MKASSMVSMTILAATSVFASSNDDIVQVPAEAVIGYLDLGRDHDIAALPFSNSTTSGLLFVNTTIVNVAEKKRNATLTKRDAVAGAWHWLQLRPGQPMYKRDADADAWHWLQLKPGQPMY</sequence>
<dbReference type="Pfam" id="PF05436">
    <property type="entry name" value="MF_alpha_N"/>
    <property type="match status" value="1"/>
</dbReference>
<dbReference type="Proteomes" id="UP001162087">
    <property type="component" value="Chromosome 7"/>
</dbReference>
<dbReference type="GO" id="GO:0000772">
    <property type="term" value="F:mating pheromone activity"/>
    <property type="evidence" value="ECO:0007669"/>
    <property type="project" value="InterPro"/>
</dbReference>
<dbReference type="EMBL" id="OX365902">
    <property type="protein sequence ID" value="CAI4061761.1"/>
    <property type="molecule type" value="Genomic_DNA"/>
</dbReference>
<accession>A0AA35JJQ5</accession>
<feature type="domain" description="Mating factor alpha precursor N-terminal" evidence="2">
    <location>
        <begin position="1"/>
        <end position="81"/>
    </location>
</feature>
<gene>
    <name evidence="3" type="primary">SKDI07G1690</name>
    <name evidence="3" type="ORF">SKDI_07G1690</name>
</gene>
<proteinExistence type="predicted"/>
<feature type="signal peptide" evidence="1">
    <location>
        <begin position="1"/>
        <end position="19"/>
    </location>
</feature>